<dbReference type="AlphaFoldDB" id="A0A8T4J4K9"/>
<dbReference type="Gene3D" id="3.40.710.10">
    <property type="entry name" value="DD-peptidase/beta-lactamase superfamily"/>
    <property type="match status" value="1"/>
</dbReference>
<protein>
    <submittedName>
        <fullName evidence="3">Serine hydrolase</fullName>
    </submittedName>
</protein>
<evidence type="ECO:0000313" key="3">
    <source>
        <dbReference type="EMBL" id="MBR7678678.1"/>
    </source>
</evidence>
<keyword evidence="3" id="KW-0378">Hydrolase</keyword>
<reference evidence="3" key="1">
    <citation type="submission" date="2021-04" db="EMBL/GenBank/DDBJ databases">
        <title>Sequencing of actinobacteria type strains.</title>
        <authorList>
            <person name="Nguyen G.-S."/>
            <person name="Wentzel A."/>
        </authorList>
    </citation>
    <scope>NUCLEOTIDE SEQUENCE</scope>
    <source>
        <strain evidence="3">DSM 42095</strain>
    </source>
</reference>
<dbReference type="PANTHER" id="PTHR35333">
    <property type="entry name" value="BETA-LACTAMASE"/>
    <property type="match status" value="1"/>
</dbReference>
<dbReference type="InterPro" id="IPR012338">
    <property type="entry name" value="Beta-lactam/transpept-like"/>
</dbReference>
<dbReference type="InterPro" id="IPR045155">
    <property type="entry name" value="Beta-lactam_cat"/>
</dbReference>
<dbReference type="InterPro" id="IPR000871">
    <property type="entry name" value="Beta-lactam_class-A"/>
</dbReference>
<proteinExistence type="predicted"/>
<dbReference type="SUPFAM" id="SSF56601">
    <property type="entry name" value="beta-lactamase/transpeptidase-like"/>
    <property type="match status" value="1"/>
</dbReference>
<dbReference type="Pfam" id="PF13354">
    <property type="entry name" value="Beta-lactamase2"/>
    <property type="match status" value="1"/>
</dbReference>
<dbReference type="GO" id="GO:0046677">
    <property type="term" value="P:response to antibiotic"/>
    <property type="evidence" value="ECO:0007669"/>
    <property type="project" value="InterPro"/>
</dbReference>
<dbReference type="Proteomes" id="UP000675554">
    <property type="component" value="Unassembled WGS sequence"/>
</dbReference>
<keyword evidence="4" id="KW-1185">Reference proteome</keyword>
<feature type="compositionally biased region" description="Basic and acidic residues" evidence="1">
    <location>
        <begin position="1"/>
        <end position="17"/>
    </location>
</feature>
<dbReference type="EMBL" id="JAGSMN010001717">
    <property type="protein sequence ID" value="MBR7678678.1"/>
    <property type="molecule type" value="Genomic_DNA"/>
</dbReference>
<feature type="region of interest" description="Disordered" evidence="1">
    <location>
        <begin position="1"/>
        <end position="23"/>
    </location>
</feature>
<accession>A0A8T4J4K9</accession>
<evidence type="ECO:0000313" key="4">
    <source>
        <dbReference type="Proteomes" id="UP000675554"/>
    </source>
</evidence>
<dbReference type="PANTHER" id="PTHR35333:SF3">
    <property type="entry name" value="BETA-LACTAMASE-TYPE TRANSPEPTIDASE FOLD CONTAINING PROTEIN"/>
    <property type="match status" value="1"/>
</dbReference>
<evidence type="ECO:0000256" key="1">
    <source>
        <dbReference type="SAM" id="MobiDB-lite"/>
    </source>
</evidence>
<name>A0A8T4J4K9_9ACTN</name>
<gene>
    <name evidence="3" type="ORF">KDA82_38155</name>
</gene>
<organism evidence="3 4">
    <name type="scientific">Streptomyces daliensis</name>
    <dbReference type="NCBI Taxonomy" id="299421"/>
    <lineage>
        <taxon>Bacteria</taxon>
        <taxon>Bacillati</taxon>
        <taxon>Actinomycetota</taxon>
        <taxon>Actinomycetes</taxon>
        <taxon>Kitasatosporales</taxon>
        <taxon>Streptomycetaceae</taxon>
        <taxon>Streptomyces</taxon>
    </lineage>
</organism>
<evidence type="ECO:0000259" key="2">
    <source>
        <dbReference type="Pfam" id="PF13354"/>
    </source>
</evidence>
<dbReference type="GO" id="GO:0008800">
    <property type="term" value="F:beta-lactamase activity"/>
    <property type="evidence" value="ECO:0007669"/>
    <property type="project" value="InterPro"/>
</dbReference>
<sequence>MEATLHRAETRGKDKGKGGGLTSREAQLLRAMITRSDNSAASTLWSDLGRSRLHAFLREAGTQDTTLGPGRLWGLTRTSARDQTRLLGLLTNAKSFLKNRSHALTLLGRVQRGQRWTLPR</sequence>
<feature type="non-terminal residue" evidence="3">
    <location>
        <position position="120"/>
    </location>
</feature>
<feature type="domain" description="Beta-lactamase class A catalytic" evidence="2">
    <location>
        <begin position="26"/>
        <end position="107"/>
    </location>
</feature>
<comment type="caution">
    <text evidence="3">The sequence shown here is derived from an EMBL/GenBank/DDBJ whole genome shotgun (WGS) entry which is preliminary data.</text>
</comment>
<dbReference type="GO" id="GO:0030655">
    <property type="term" value="P:beta-lactam antibiotic catabolic process"/>
    <property type="evidence" value="ECO:0007669"/>
    <property type="project" value="InterPro"/>
</dbReference>